<gene>
    <name evidence="2" type="ORF">Pfra01_002187700</name>
</gene>
<organism evidence="2 3">
    <name type="scientific">Phytophthora fragariaefolia</name>
    <dbReference type="NCBI Taxonomy" id="1490495"/>
    <lineage>
        <taxon>Eukaryota</taxon>
        <taxon>Sar</taxon>
        <taxon>Stramenopiles</taxon>
        <taxon>Oomycota</taxon>
        <taxon>Peronosporomycetes</taxon>
        <taxon>Peronosporales</taxon>
        <taxon>Peronosporaceae</taxon>
        <taxon>Phytophthora</taxon>
    </lineage>
</organism>
<feature type="region of interest" description="Disordered" evidence="1">
    <location>
        <begin position="38"/>
        <end position="76"/>
    </location>
</feature>
<dbReference type="OrthoDB" id="167878at2759"/>
<accession>A0A9W7D126</accession>
<name>A0A9W7D126_9STRA</name>
<reference evidence="2" key="1">
    <citation type="submission" date="2023-04" db="EMBL/GenBank/DDBJ databases">
        <title>Phytophthora fragariaefolia NBRC 109709.</title>
        <authorList>
            <person name="Ichikawa N."/>
            <person name="Sato H."/>
            <person name="Tonouchi N."/>
        </authorList>
    </citation>
    <scope>NUCLEOTIDE SEQUENCE</scope>
    <source>
        <strain evidence="2">NBRC 109709</strain>
    </source>
</reference>
<comment type="caution">
    <text evidence="2">The sequence shown here is derived from an EMBL/GenBank/DDBJ whole genome shotgun (WGS) entry which is preliminary data.</text>
</comment>
<feature type="compositionally biased region" description="Basic and acidic residues" evidence="1">
    <location>
        <begin position="51"/>
        <end position="65"/>
    </location>
</feature>
<feature type="region of interest" description="Disordered" evidence="1">
    <location>
        <begin position="107"/>
        <end position="136"/>
    </location>
</feature>
<evidence type="ECO:0000313" key="3">
    <source>
        <dbReference type="Proteomes" id="UP001165121"/>
    </source>
</evidence>
<proteinExistence type="predicted"/>
<evidence type="ECO:0000256" key="1">
    <source>
        <dbReference type="SAM" id="MobiDB-lite"/>
    </source>
</evidence>
<sequence>MTSPGRQDGAGRSRHLQLPNENLRIFKDDPLLNKHSPIQRQLLAGQPVRPQTDRRMSGKPKDSHVSPRHKIPSSPARVASCSAAVIMRSRGQCKSARANFTGLLIPATNELESEKPPQRPASSPTTKENEGRFTNELPQVNKDLVPQFLFPINTRAREHIEIKACLLAHTHHIDVDELQRIRGNNQLALNKFKMQRIISRGGAFSVDGSLHEEAKRKTTFLLRHFFTLQDSCVLSQITARTNLLIANK</sequence>
<dbReference type="AlphaFoldDB" id="A0A9W7D126"/>
<dbReference type="EMBL" id="BSXT01003238">
    <property type="protein sequence ID" value="GMF53120.1"/>
    <property type="molecule type" value="Genomic_DNA"/>
</dbReference>
<protein>
    <submittedName>
        <fullName evidence="2">Unnamed protein product</fullName>
    </submittedName>
</protein>
<feature type="region of interest" description="Disordered" evidence="1">
    <location>
        <begin position="1"/>
        <end position="22"/>
    </location>
</feature>
<keyword evidence="3" id="KW-1185">Reference proteome</keyword>
<evidence type="ECO:0000313" key="2">
    <source>
        <dbReference type="EMBL" id="GMF53120.1"/>
    </source>
</evidence>
<dbReference type="Proteomes" id="UP001165121">
    <property type="component" value="Unassembled WGS sequence"/>
</dbReference>